<dbReference type="GO" id="GO:0003729">
    <property type="term" value="F:mRNA binding"/>
    <property type="evidence" value="ECO:0007669"/>
    <property type="project" value="InterPro"/>
</dbReference>
<evidence type="ECO:0000313" key="6">
    <source>
        <dbReference type="Proteomes" id="UP000266841"/>
    </source>
</evidence>
<dbReference type="OrthoDB" id="265795at2759"/>
<dbReference type="AlphaFoldDB" id="K0TAQ3"/>
<name>K0TAQ3_THAOC</name>
<feature type="region of interest" description="Disordered" evidence="3">
    <location>
        <begin position="1"/>
        <end position="136"/>
    </location>
</feature>
<dbReference type="FunFam" id="1.10.8.1120:FF:000001">
    <property type="entry name" value="Histone RNA hairpin-binding protein-like"/>
    <property type="match status" value="1"/>
</dbReference>
<evidence type="ECO:0000313" key="5">
    <source>
        <dbReference type="EMBL" id="EJK75813.1"/>
    </source>
</evidence>
<keyword evidence="2" id="KW-0694">RNA-binding</keyword>
<dbReference type="PANTHER" id="PTHR17408">
    <property type="entry name" value="HISTONE RNA HAIRPIN-BINDING PROTEIN"/>
    <property type="match status" value="1"/>
</dbReference>
<dbReference type="OMA" id="HKFDPPD"/>
<dbReference type="GO" id="GO:0051028">
    <property type="term" value="P:mRNA transport"/>
    <property type="evidence" value="ECO:0007669"/>
    <property type="project" value="TreeGrafter"/>
</dbReference>
<dbReference type="Gene3D" id="1.10.8.1120">
    <property type="entry name" value="Histone RNA hairpin-binding protein RNA-binding domain"/>
    <property type="match status" value="1"/>
</dbReference>
<reference evidence="5 6" key="1">
    <citation type="journal article" date="2012" name="Genome Biol.">
        <title>Genome and low-iron response of an oceanic diatom adapted to chronic iron limitation.</title>
        <authorList>
            <person name="Lommer M."/>
            <person name="Specht M."/>
            <person name="Roy A.S."/>
            <person name="Kraemer L."/>
            <person name="Andreson R."/>
            <person name="Gutowska M.A."/>
            <person name="Wolf J."/>
            <person name="Bergner S.V."/>
            <person name="Schilhabel M.B."/>
            <person name="Klostermeier U.C."/>
            <person name="Beiko R.G."/>
            <person name="Rosenstiel P."/>
            <person name="Hippler M."/>
            <person name="Laroche J."/>
        </authorList>
    </citation>
    <scope>NUCLEOTIDE SEQUENCE [LARGE SCALE GENOMIC DNA]</scope>
    <source>
        <strain evidence="5 6">CCMP1005</strain>
    </source>
</reference>
<evidence type="ECO:0000256" key="2">
    <source>
        <dbReference type="ARBA" id="ARBA00022884"/>
    </source>
</evidence>
<comment type="caution">
    <text evidence="5">The sequence shown here is derived from an EMBL/GenBank/DDBJ whole genome shotgun (WGS) entry which is preliminary data.</text>
</comment>
<gene>
    <name evidence="5" type="ORF">THAOC_02451</name>
</gene>
<feature type="compositionally biased region" description="Polar residues" evidence="3">
    <location>
        <begin position="1"/>
        <end position="15"/>
    </location>
</feature>
<dbReference type="InterPro" id="IPR029344">
    <property type="entry name" value="SLBP_RNA_bind"/>
</dbReference>
<dbReference type="GO" id="GO:0006398">
    <property type="term" value="P:mRNA 3'-end processing by stem-loop binding and cleavage"/>
    <property type="evidence" value="ECO:0007669"/>
    <property type="project" value="TreeGrafter"/>
</dbReference>
<dbReference type="InterPro" id="IPR026502">
    <property type="entry name" value="SLBP1/SLBP2"/>
</dbReference>
<dbReference type="InterPro" id="IPR038294">
    <property type="entry name" value="SLBP_RNA_bind_sf"/>
</dbReference>
<dbReference type="EMBL" id="AGNL01002704">
    <property type="protein sequence ID" value="EJK75813.1"/>
    <property type="molecule type" value="Genomic_DNA"/>
</dbReference>
<evidence type="ECO:0000259" key="4">
    <source>
        <dbReference type="Pfam" id="PF15247"/>
    </source>
</evidence>
<keyword evidence="6" id="KW-1185">Reference proteome</keyword>
<accession>K0TAQ3</accession>
<dbReference type="Proteomes" id="UP000266841">
    <property type="component" value="Unassembled WGS sequence"/>
</dbReference>
<dbReference type="GO" id="GO:0071204">
    <property type="term" value="C:histone pre-mRNA 3'end processing complex"/>
    <property type="evidence" value="ECO:0007669"/>
    <property type="project" value="TreeGrafter"/>
</dbReference>
<dbReference type="GO" id="GO:0005737">
    <property type="term" value="C:cytoplasm"/>
    <property type="evidence" value="ECO:0007669"/>
    <property type="project" value="TreeGrafter"/>
</dbReference>
<feature type="compositionally biased region" description="Low complexity" evidence="3">
    <location>
        <begin position="118"/>
        <end position="129"/>
    </location>
</feature>
<feature type="compositionally biased region" description="Basic residues" evidence="3">
    <location>
        <begin position="87"/>
        <end position="101"/>
    </location>
</feature>
<dbReference type="eggNOG" id="KOG3934">
    <property type="taxonomic scope" value="Eukaryota"/>
</dbReference>
<proteinExistence type="inferred from homology"/>
<comment type="similarity">
    <text evidence="1">Belongs to the SLBP family.</text>
</comment>
<sequence length="333" mass="36990">MSSFHSYRNPTSLSGSYYDDFGDIGQQNPDRGESKRRAASTNNDGIGIGGTPAMTGTNEMKKRWQPPKRSNATTRDVIMADRGPGNKSKKSHHSKARKPSKHGAPSSRPPRVAKKKVVVSPDSSTSTVPETHEEVHRLNPSIDVHARRIHQRRRQVNFGKNTIGYEEYAKQIPKHRRKPRCPDHPQTPDYTMDIPARRWQGMLNAWRRALHKFDPPDLASKEAAAKSNITLAPRVCMTEEDAQQEEIAQAKASGLQVAFGAITVGREGGMFSFNVGGTDDGDLFARDIDRDERKEPTAELDEEVAYNEAVVGGKTLDDGFLDQDDSDSDDDIL</sequence>
<evidence type="ECO:0000256" key="1">
    <source>
        <dbReference type="ARBA" id="ARBA00006151"/>
    </source>
</evidence>
<dbReference type="GO" id="GO:0071207">
    <property type="term" value="F:histone pre-mRNA stem-loop binding"/>
    <property type="evidence" value="ECO:0007669"/>
    <property type="project" value="TreeGrafter"/>
</dbReference>
<protein>
    <recommendedName>
        <fullName evidence="4">Histone RNA hairpin-binding protein RNA-binding domain-containing protein</fullName>
    </recommendedName>
</protein>
<dbReference type="PANTHER" id="PTHR17408:SF0">
    <property type="entry name" value="HISTONE RNA HAIRPIN-BINDING PROTEIN"/>
    <property type="match status" value="1"/>
</dbReference>
<evidence type="ECO:0000256" key="3">
    <source>
        <dbReference type="SAM" id="MobiDB-lite"/>
    </source>
</evidence>
<organism evidence="5 6">
    <name type="scientific">Thalassiosira oceanica</name>
    <name type="common">Marine diatom</name>
    <dbReference type="NCBI Taxonomy" id="159749"/>
    <lineage>
        <taxon>Eukaryota</taxon>
        <taxon>Sar</taxon>
        <taxon>Stramenopiles</taxon>
        <taxon>Ochrophyta</taxon>
        <taxon>Bacillariophyta</taxon>
        <taxon>Coscinodiscophyceae</taxon>
        <taxon>Thalassiosirophycidae</taxon>
        <taxon>Thalassiosirales</taxon>
        <taxon>Thalassiosiraceae</taxon>
        <taxon>Thalassiosira</taxon>
    </lineage>
</organism>
<dbReference type="Pfam" id="PF15247">
    <property type="entry name" value="SLBP_RNA_bind"/>
    <property type="match status" value="1"/>
</dbReference>
<feature type="domain" description="Histone RNA hairpin-binding protein RNA-binding" evidence="4">
    <location>
        <begin position="146"/>
        <end position="215"/>
    </location>
</feature>
<feature type="region of interest" description="Disordered" evidence="3">
    <location>
        <begin position="172"/>
        <end position="192"/>
    </location>
</feature>